<sequence length="445" mass="51335">LCRTKDECDAVVGGALQHRRGIGPHARNPPSLPSLWGRQIRTRLFDVVVCNELPNTELYRLHFPDRKKDAFNFERHPRIRYKKNVKMMEMRLAPDVSSGSFDKEKAERFAAMNLPIVKSENDIAPTKFDEIYEGRSYVRDDYVQFAVGFFRENTFFLSPIAGTFEMHMSLAHLNNATKVNRGASGESDSETSGLFKIRVKFTRLETERQKKRREASALYREKLIASDSWIPMEVHLKEEPLVEEKLAQMTPLSFNESKNFEVLTTRDLVERGIICDEREQVVSVFMRILIVMNGVKNIFVQARVIRTDDIVRLVGSSFTREELFQQLQECARLVQGVWVLKSEFLFHDLTVAHSTTLGKLDEHRAEMWRCARDLSLCILDFGQPVTRALLIKCFKINSKDAEDILSTFAVPGDKTWKLRIAPDPVFSERYLTNVFYDDSGSGTYR</sequence>
<dbReference type="GO" id="GO:0005666">
    <property type="term" value="C:RNA polymerase III complex"/>
    <property type="evidence" value="ECO:0007669"/>
    <property type="project" value="TreeGrafter"/>
</dbReference>
<dbReference type="PANTHER" id="PTHR12069">
    <property type="entry name" value="DNA-DIRECTED RNA POLYMERASES III 80 KDA POLYPEPTIDE RNA POLYMERASE III SUBUNIT 5"/>
    <property type="match status" value="1"/>
</dbReference>
<dbReference type="PANTHER" id="PTHR12069:SF0">
    <property type="entry name" value="DNA-DIRECTED RNA POLYMERASE III SUBUNIT RPC5"/>
    <property type="match status" value="1"/>
</dbReference>
<dbReference type="AlphaFoldDB" id="A0A0R3PSK2"/>
<dbReference type="GO" id="GO:0042797">
    <property type="term" value="P:tRNA transcription by RNA polymerase III"/>
    <property type="evidence" value="ECO:0007669"/>
    <property type="project" value="TreeGrafter"/>
</dbReference>
<accession>A0A0R3PSK2</accession>
<proteinExistence type="predicted"/>
<dbReference type="OMA" id="MVQFPLR"/>
<organism evidence="1">
    <name type="scientific">Angiostrongylus costaricensis</name>
    <name type="common">Nematode worm</name>
    <dbReference type="NCBI Taxonomy" id="334426"/>
    <lineage>
        <taxon>Eukaryota</taxon>
        <taxon>Metazoa</taxon>
        <taxon>Ecdysozoa</taxon>
        <taxon>Nematoda</taxon>
        <taxon>Chromadorea</taxon>
        <taxon>Rhabditida</taxon>
        <taxon>Rhabditina</taxon>
        <taxon>Rhabditomorpha</taxon>
        <taxon>Strongyloidea</taxon>
        <taxon>Metastrongylidae</taxon>
        <taxon>Angiostrongylus</taxon>
    </lineage>
</organism>
<name>A0A0R3PSK2_ANGCS</name>
<evidence type="ECO:0000313" key="1">
    <source>
        <dbReference type="WBParaSite" id="ACOC_0000862701-mRNA-1"/>
    </source>
</evidence>
<dbReference type="InterPro" id="IPR006886">
    <property type="entry name" value="RNA_pol_III_Rpc5"/>
</dbReference>
<dbReference type="Pfam" id="PF04801">
    <property type="entry name" value="RPC5"/>
    <property type="match status" value="1"/>
</dbReference>
<dbReference type="WBParaSite" id="ACOC_0000862701-mRNA-1">
    <property type="protein sequence ID" value="ACOC_0000862701-mRNA-1"/>
    <property type="gene ID" value="ACOC_0000862701"/>
</dbReference>
<protein>
    <submittedName>
        <fullName evidence="1">DNA-directed RNA polymerase III subunit RPC5</fullName>
    </submittedName>
</protein>
<reference evidence="1" key="1">
    <citation type="submission" date="2017-02" db="UniProtKB">
        <authorList>
            <consortium name="WormBaseParasite"/>
        </authorList>
    </citation>
    <scope>IDENTIFICATION</scope>
</reference>